<dbReference type="InterPro" id="IPR029045">
    <property type="entry name" value="ClpP/crotonase-like_dom_sf"/>
</dbReference>
<dbReference type="SUPFAM" id="SSF51735">
    <property type="entry name" value="NAD(P)-binding Rossmann-fold domains"/>
    <property type="match status" value="1"/>
</dbReference>
<proteinExistence type="inferred from homology"/>
<sequence length="702" mass="77067">MSAEPKAAAAVDASAPAFRHWRIELGAVDSAGRLVAADAERQLALLTLDVEGQSANTLSQEVLREFDVVLSEIAGRPLRGVILRSGKPSGFVVGADVREFEHLSDASQAAGLARLAQEIFNRLEALPYPSVALIHGYCLGGGLELALACRYRIGREDAATRLGLPEVKLGIHPGFAGTVRAPRLIGHLAALDLMLTGRTVSAREARRLGLVDDVVPERHLLQAGQSFLEKRPPPRRPARYNGLLGLGAVRPWVSRLLEKRVRARVNPDHYPAPYRILELWRSNASQEREAESLGELLVGRTSRNLVHVFLLGEALKRAGREHPHDIRRVHVVGAGTMGADIAMWAASKGFVVTLQDQKPEILARAMARASAFCKKRLKDPRQVQETMDRLMPDLAGHGLRRAELVIEAIVEKIEPKQALFRMIEERAPATALFATNTSSIPLEVLAQGLRDPTRLVGLHFFNPVEKMQLVEIVRGEQSAEAALDRARAWTAAIDRLPLDVKSSPGFLVNRILMPYLLEAVILVEEGVAPEEVDRAAVEFGMPMGPIELSDTVGLDICLSVAEMLSGPLHIDVPARLRELVEQGRLGKKSGEGFYRYTGKGRSKHARRGKERRGHVPVTERLILRLLNEAMACLREGVVKDPDAVDAGMVYGTGFAPYLGGPMRYVESLGETGIGHSLYRLSQEYGDRFTPDAGWSRPELRAR</sequence>
<dbReference type="InterPro" id="IPR001753">
    <property type="entry name" value="Enoyl-CoA_hydra/iso"/>
</dbReference>
<dbReference type="CDD" id="cd06558">
    <property type="entry name" value="crotonase-like"/>
    <property type="match status" value="1"/>
</dbReference>
<dbReference type="EC" id="4.2.1.17" evidence="4"/>
<evidence type="ECO:0000256" key="9">
    <source>
        <dbReference type="ARBA" id="ARBA00023098"/>
    </source>
</evidence>
<comment type="similarity">
    <text evidence="3">In the N-terminal section; belongs to the enoyl-CoA hydratase/isomerase family.</text>
</comment>
<evidence type="ECO:0000256" key="5">
    <source>
        <dbReference type="ARBA" id="ARBA00022832"/>
    </source>
</evidence>
<dbReference type="InterPro" id="IPR036291">
    <property type="entry name" value="NAD(P)-bd_dom_sf"/>
</dbReference>
<dbReference type="FunFam" id="3.40.50.720:FF:000009">
    <property type="entry name" value="Fatty oxidation complex, alpha subunit"/>
    <property type="match status" value="1"/>
</dbReference>
<dbReference type="GO" id="GO:0070403">
    <property type="term" value="F:NAD+ binding"/>
    <property type="evidence" value="ECO:0007669"/>
    <property type="project" value="InterPro"/>
</dbReference>
<keyword evidence="9" id="KW-0443">Lipid metabolism</keyword>
<comment type="similarity">
    <text evidence="2">In the central section; belongs to the 3-hydroxyacyl-CoA dehydrogenase family.</text>
</comment>
<evidence type="ECO:0000256" key="12">
    <source>
        <dbReference type="ARBA" id="ARBA00049556"/>
    </source>
</evidence>
<dbReference type="InterPro" id="IPR006176">
    <property type="entry name" value="3-OHacyl-CoA_DH_NAD-bd"/>
</dbReference>
<dbReference type="AlphaFoldDB" id="A0A1C7AG13"/>
<dbReference type="InterPro" id="IPR008927">
    <property type="entry name" value="6-PGluconate_DH-like_C_sf"/>
</dbReference>
<dbReference type="SUPFAM" id="SSF48179">
    <property type="entry name" value="6-phosphogluconate dehydrogenase C-terminal domain-like"/>
    <property type="match status" value="2"/>
</dbReference>
<evidence type="ECO:0000259" key="13">
    <source>
        <dbReference type="Pfam" id="PF00725"/>
    </source>
</evidence>
<dbReference type="Proteomes" id="UP000218899">
    <property type="component" value="Chromosome"/>
</dbReference>
<evidence type="ECO:0000259" key="14">
    <source>
        <dbReference type="Pfam" id="PF02737"/>
    </source>
</evidence>
<reference evidence="15 16" key="1">
    <citation type="submission" date="2015-08" db="EMBL/GenBank/DDBJ databases">
        <title>Complete genome sequence of Sulfurifustis variabilis.</title>
        <authorList>
            <person name="Miura A."/>
            <person name="Kojima H."/>
            <person name="Fukui M."/>
        </authorList>
    </citation>
    <scope>NUCLEOTIDE SEQUENCE [LARGE SCALE GENOMIC DNA]</scope>
    <source>
        <strain evidence="16">skN76</strain>
    </source>
</reference>
<feature type="domain" description="3-hydroxyacyl-CoA dehydrogenase NAD binding" evidence="14">
    <location>
        <begin position="329"/>
        <end position="501"/>
    </location>
</feature>
<gene>
    <name evidence="15" type="ORF">SVA_3856</name>
</gene>
<dbReference type="PANTHER" id="PTHR43612:SF3">
    <property type="entry name" value="TRIFUNCTIONAL ENZYME SUBUNIT ALPHA, MITOCHONDRIAL"/>
    <property type="match status" value="1"/>
</dbReference>
<dbReference type="KEGG" id="sva:SVA_3856"/>
<evidence type="ECO:0000256" key="11">
    <source>
        <dbReference type="ARBA" id="ARBA00023268"/>
    </source>
</evidence>
<evidence type="ECO:0000256" key="4">
    <source>
        <dbReference type="ARBA" id="ARBA00012076"/>
    </source>
</evidence>
<dbReference type="SUPFAM" id="SSF52096">
    <property type="entry name" value="ClpP/crotonase"/>
    <property type="match status" value="1"/>
</dbReference>
<dbReference type="OrthoDB" id="5389341at2"/>
<dbReference type="Pfam" id="PF02737">
    <property type="entry name" value="3HCDH_N"/>
    <property type="match status" value="1"/>
</dbReference>
<keyword evidence="5" id="KW-0276">Fatty acid metabolism</keyword>
<dbReference type="Pfam" id="PF00378">
    <property type="entry name" value="ECH_1"/>
    <property type="match status" value="1"/>
</dbReference>
<dbReference type="InterPro" id="IPR006180">
    <property type="entry name" value="3-OHacyl-CoA_DH_CS"/>
</dbReference>
<dbReference type="Gene3D" id="1.10.1040.50">
    <property type="match status" value="1"/>
</dbReference>
<dbReference type="PANTHER" id="PTHR43612">
    <property type="entry name" value="TRIFUNCTIONAL ENZYME SUBUNIT ALPHA"/>
    <property type="match status" value="1"/>
</dbReference>
<accession>A0A1C7AG13</accession>
<evidence type="ECO:0000313" key="15">
    <source>
        <dbReference type="EMBL" id="BAU50390.1"/>
    </source>
</evidence>
<protein>
    <recommendedName>
        <fullName evidence="4">enoyl-CoA hydratase</fullName>
        <ecNumber evidence="4">4.2.1.17</ecNumber>
    </recommendedName>
</protein>
<evidence type="ECO:0000256" key="1">
    <source>
        <dbReference type="ARBA" id="ARBA00005005"/>
    </source>
</evidence>
<comment type="catalytic activity">
    <reaction evidence="12">
        <text>a (3S)-3-hydroxyacyl-CoA + NAD(+) = a 3-oxoacyl-CoA + NADH + H(+)</text>
        <dbReference type="Rhea" id="RHEA:22432"/>
        <dbReference type="ChEBI" id="CHEBI:15378"/>
        <dbReference type="ChEBI" id="CHEBI:57318"/>
        <dbReference type="ChEBI" id="CHEBI:57540"/>
        <dbReference type="ChEBI" id="CHEBI:57945"/>
        <dbReference type="ChEBI" id="CHEBI:90726"/>
        <dbReference type="EC" id="1.1.1.35"/>
    </reaction>
</comment>
<keyword evidence="10" id="KW-0456">Lyase</keyword>
<feature type="domain" description="3-hydroxyacyl-CoA dehydrogenase C-terminal" evidence="13">
    <location>
        <begin position="617"/>
        <end position="687"/>
    </location>
</feature>
<dbReference type="InterPro" id="IPR006108">
    <property type="entry name" value="3HC_DH_C"/>
</dbReference>
<dbReference type="Gene3D" id="3.40.50.720">
    <property type="entry name" value="NAD(P)-binding Rossmann-like Domain"/>
    <property type="match status" value="1"/>
</dbReference>
<dbReference type="GO" id="GO:0016509">
    <property type="term" value="F:long-chain (3S)-3-hydroxyacyl-CoA dehydrogenase (NAD+) activity"/>
    <property type="evidence" value="ECO:0007669"/>
    <property type="project" value="TreeGrafter"/>
</dbReference>
<dbReference type="Pfam" id="PF00725">
    <property type="entry name" value="3HCDH"/>
    <property type="match status" value="2"/>
</dbReference>
<keyword evidence="11" id="KW-0511">Multifunctional enzyme</keyword>
<keyword evidence="16" id="KW-1185">Reference proteome</keyword>
<dbReference type="Gene3D" id="3.90.226.10">
    <property type="entry name" value="2-enoyl-CoA Hydratase, Chain A, domain 1"/>
    <property type="match status" value="1"/>
</dbReference>
<evidence type="ECO:0000256" key="7">
    <source>
        <dbReference type="ARBA" id="ARBA00023002"/>
    </source>
</evidence>
<evidence type="ECO:0000256" key="8">
    <source>
        <dbReference type="ARBA" id="ARBA00023027"/>
    </source>
</evidence>
<dbReference type="RefSeq" id="WP_096462698.1">
    <property type="nucleotide sequence ID" value="NZ_AP014936.1"/>
</dbReference>
<organism evidence="15 16">
    <name type="scientific">Sulfurifustis variabilis</name>
    <dbReference type="NCBI Taxonomy" id="1675686"/>
    <lineage>
        <taxon>Bacteria</taxon>
        <taxon>Pseudomonadati</taxon>
        <taxon>Pseudomonadota</taxon>
        <taxon>Gammaproteobacteria</taxon>
        <taxon>Acidiferrobacterales</taxon>
        <taxon>Acidiferrobacteraceae</taxon>
        <taxon>Sulfurifustis</taxon>
    </lineage>
</organism>
<dbReference type="GO" id="GO:0004300">
    <property type="term" value="F:enoyl-CoA hydratase activity"/>
    <property type="evidence" value="ECO:0007669"/>
    <property type="project" value="UniProtKB-EC"/>
</dbReference>
<dbReference type="InterPro" id="IPR050136">
    <property type="entry name" value="FA_oxidation_alpha_subunit"/>
</dbReference>
<feature type="domain" description="3-hydroxyacyl-CoA dehydrogenase C-terminal" evidence="13">
    <location>
        <begin position="505"/>
        <end position="596"/>
    </location>
</feature>
<dbReference type="UniPathway" id="UPA00659"/>
<evidence type="ECO:0000256" key="6">
    <source>
        <dbReference type="ARBA" id="ARBA00022963"/>
    </source>
</evidence>
<evidence type="ECO:0000256" key="3">
    <source>
        <dbReference type="ARBA" id="ARBA00008750"/>
    </source>
</evidence>
<evidence type="ECO:0000313" key="16">
    <source>
        <dbReference type="Proteomes" id="UP000218899"/>
    </source>
</evidence>
<evidence type="ECO:0000256" key="2">
    <source>
        <dbReference type="ARBA" id="ARBA00007005"/>
    </source>
</evidence>
<name>A0A1C7AG13_9GAMM</name>
<dbReference type="GO" id="GO:0006635">
    <property type="term" value="P:fatty acid beta-oxidation"/>
    <property type="evidence" value="ECO:0007669"/>
    <property type="project" value="UniProtKB-UniPathway"/>
</dbReference>
<keyword evidence="7" id="KW-0560">Oxidoreductase</keyword>
<evidence type="ECO:0000256" key="10">
    <source>
        <dbReference type="ARBA" id="ARBA00023239"/>
    </source>
</evidence>
<keyword evidence="6" id="KW-0442">Lipid degradation</keyword>
<comment type="pathway">
    <text evidence="1">Lipid metabolism; fatty acid beta-oxidation.</text>
</comment>
<dbReference type="EMBL" id="AP014936">
    <property type="protein sequence ID" value="BAU50390.1"/>
    <property type="molecule type" value="Genomic_DNA"/>
</dbReference>
<dbReference type="PROSITE" id="PS00067">
    <property type="entry name" value="3HCDH"/>
    <property type="match status" value="1"/>
</dbReference>
<keyword evidence="8" id="KW-0520">NAD</keyword>